<comment type="caution">
    <text evidence="1">The sequence shown here is derived from an EMBL/GenBank/DDBJ whole genome shotgun (WGS) entry which is preliminary data.</text>
</comment>
<feature type="non-terminal residue" evidence="1">
    <location>
        <position position="89"/>
    </location>
</feature>
<evidence type="ECO:0000313" key="1">
    <source>
        <dbReference type="EMBL" id="CAG8711673.1"/>
    </source>
</evidence>
<dbReference type="Proteomes" id="UP000789860">
    <property type="component" value="Unassembled WGS sequence"/>
</dbReference>
<evidence type="ECO:0000313" key="2">
    <source>
        <dbReference type="Proteomes" id="UP000789860"/>
    </source>
</evidence>
<proteinExistence type="predicted"/>
<reference evidence="1" key="1">
    <citation type="submission" date="2021-06" db="EMBL/GenBank/DDBJ databases">
        <authorList>
            <person name="Kallberg Y."/>
            <person name="Tangrot J."/>
            <person name="Rosling A."/>
        </authorList>
    </citation>
    <scope>NUCLEOTIDE SEQUENCE</scope>
    <source>
        <strain evidence="1">AU212A</strain>
    </source>
</reference>
<name>A0ACA9PI25_9GLOM</name>
<organism evidence="1 2">
    <name type="scientific">Scutellospora calospora</name>
    <dbReference type="NCBI Taxonomy" id="85575"/>
    <lineage>
        <taxon>Eukaryota</taxon>
        <taxon>Fungi</taxon>
        <taxon>Fungi incertae sedis</taxon>
        <taxon>Mucoromycota</taxon>
        <taxon>Glomeromycotina</taxon>
        <taxon>Glomeromycetes</taxon>
        <taxon>Diversisporales</taxon>
        <taxon>Gigasporaceae</taxon>
        <taxon>Scutellospora</taxon>
    </lineage>
</organism>
<sequence>MKETNDPFNKNETRNMSTTISKIWKESEKWLSMQLADAEENKMVNRLAKFVELETALYTWMRQILSRNGIVTDRILQIQAKKFAELLDI</sequence>
<accession>A0ACA9PI25</accession>
<keyword evidence="2" id="KW-1185">Reference proteome</keyword>
<gene>
    <name evidence="1" type="ORF">SCALOS_LOCUS10892</name>
</gene>
<dbReference type="EMBL" id="CAJVPM010043475">
    <property type="protein sequence ID" value="CAG8711673.1"/>
    <property type="molecule type" value="Genomic_DNA"/>
</dbReference>
<protein>
    <submittedName>
        <fullName evidence="1">7324_t:CDS:1</fullName>
    </submittedName>
</protein>